<name>A0A316DAP3_9BACL</name>
<comment type="caution">
    <text evidence="2">The sequence shown here is derived from an EMBL/GenBank/DDBJ whole genome shotgun (WGS) entry which is preliminary data.</text>
</comment>
<keyword evidence="3" id="KW-1185">Reference proteome</keyword>
<organism evidence="2 3">
    <name type="scientific">Tumebacillus permanentifrigoris</name>
    <dbReference type="NCBI Taxonomy" id="378543"/>
    <lineage>
        <taxon>Bacteria</taxon>
        <taxon>Bacillati</taxon>
        <taxon>Bacillota</taxon>
        <taxon>Bacilli</taxon>
        <taxon>Bacillales</taxon>
        <taxon>Alicyclobacillaceae</taxon>
        <taxon>Tumebacillus</taxon>
    </lineage>
</organism>
<evidence type="ECO:0000256" key="1">
    <source>
        <dbReference type="SAM" id="Phobius"/>
    </source>
</evidence>
<dbReference type="Proteomes" id="UP000245634">
    <property type="component" value="Unassembled WGS sequence"/>
</dbReference>
<evidence type="ECO:0000313" key="3">
    <source>
        <dbReference type="Proteomes" id="UP000245634"/>
    </source>
</evidence>
<proteinExistence type="predicted"/>
<evidence type="ECO:0000313" key="2">
    <source>
        <dbReference type="EMBL" id="PWK12871.1"/>
    </source>
</evidence>
<keyword evidence="1" id="KW-1133">Transmembrane helix</keyword>
<feature type="transmembrane region" description="Helical" evidence="1">
    <location>
        <begin position="58"/>
        <end position="81"/>
    </location>
</feature>
<reference evidence="2 3" key="1">
    <citation type="submission" date="2018-05" db="EMBL/GenBank/DDBJ databases">
        <title>Genomic Encyclopedia of Type Strains, Phase IV (KMG-IV): sequencing the most valuable type-strain genomes for metagenomic binning, comparative biology and taxonomic classification.</title>
        <authorList>
            <person name="Goeker M."/>
        </authorList>
    </citation>
    <scope>NUCLEOTIDE SEQUENCE [LARGE SCALE GENOMIC DNA]</scope>
    <source>
        <strain evidence="2 3">DSM 18773</strain>
    </source>
</reference>
<accession>A0A316DAP3</accession>
<gene>
    <name evidence="2" type="ORF">C7459_109233</name>
</gene>
<sequence>MHNYDSDLLPLLIWNLERSTNMRRQTVRSLASIMIWIGGVELFASFLSKILFDYRIPYSEVFIGLLIIGLASWIYTTVFYWK</sequence>
<dbReference type="AlphaFoldDB" id="A0A316DAP3"/>
<protein>
    <submittedName>
        <fullName evidence="2">Uncharacterized protein</fullName>
    </submittedName>
</protein>
<feature type="transmembrane region" description="Helical" evidence="1">
    <location>
        <begin position="30"/>
        <end position="52"/>
    </location>
</feature>
<dbReference type="EMBL" id="QGGL01000009">
    <property type="protein sequence ID" value="PWK12871.1"/>
    <property type="molecule type" value="Genomic_DNA"/>
</dbReference>
<keyword evidence="1" id="KW-0812">Transmembrane</keyword>
<keyword evidence="1" id="KW-0472">Membrane</keyword>